<feature type="site" description="Lowers pKa of active site Tyr" evidence="6">
    <location>
        <position position="109"/>
    </location>
</feature>
<dbReference type="PRINTS" id="PR00069">
    <property type="entry name" value="ALDKETRDTASE"/>
</dbReference>
<evidence type="ECO:0000256" key="1">
    <source>
        <dbReference type="ARBA" id="ARBA00007905"/>
    </source>
</evidence>
<feature type="region of interest" description="Disordered" evidence="7">
    <location>
        <begin position="1"/>
        <end position="40"/>
    </location>
</feature>
<dbReference type="InterPro" id="IPR023210">
    <property type="entry name" value="NADP_OxRdtase_dom"/>
</dbReference>
<dbReference type="FunFam" id="3.20.20.100:FF:000002">
    <property type="entry name" value="2,5-diketo-D-gluconic acid reductase A"/>
    <property type="match status" value="1"/>
</dbReference>
<evidence type="ECO:0000256" key="4">
    <source>
        <dbReference type="PIRSR" id="PIRSR000097-1"/>
    </source>
</evidence>
<comment type="similarity">
    <text evidence="1">Belongs to the aldo/keto reductase family.</text>
</comment>
<evidence type="ECO:0000256" key="7">
    <source>
        <dbReference type="SAM" id="MobiDB-lite"/>
    </source>
</evidence>
<name>A0A0X2NLA9_9CORY</name>
<dbReference type="InterPro" id="IPR036812">
    <property type="entry name" value="NAD(P)_OxRdtase_dom_sf"/>
</dbReference>
<evidence type="ECO:0000256" key="5">
    <source>
        <dbReference type="PIRSR" id="PIRSR000097-2"/>
    </source>
</evidence>
<dbReference type="AlphaFoldDB" id="A0A0X2NLA9"/>
<dbReference type="GO" id="GO:0016616">
    <property type="term" value="F:oxidoreductase activity, acting on the CH-OH group of donors, NAD or NADP as acceptor"/>
    <property type="evidence" value="ECO:0007669"/>
    <property type="project" value="UniProtKB-ARBA"/>
</dbReference>
<dbReference type="EC" id="1.1.1.346" evidence="9"/>
<dbReference type="Proteomes" id="UP000182498">
    <property type="component" value="Unassembled WGS sequence"/>
</dbReference>
<dbReference type="SUPFAM" id="SSF51430">
    <property type="entry name" value="NAD(P)-linked oxidoreductase"/>
    <property type="match status" value="1"/>
</dbReference>
<feature type="binding site" evidence="5">
    <location>
        <position position="142"/>
    </location>
    <ligand>
        <name>substrate</name>
    </ligand>
</feature>
<evidence type="ECO:0000256" key="2">
    <source>
        <dbReference type="ARBA" id="ARBA00022857"/>
    </source>
</evidence>
<keyword evidence="2" id="KW-0521">NADP</keyword>
<keyword evidence="10" id="KW-1185">Reference proteome</keyword>
<dbReference type="Gene3D" id="3.20.20.100">
    <property type="entry name" value="NADP-dependent oxidoreductase domain"/>
    <property type="match status" value="1"/>
</dbReference>
<dbReference type="Pfam" id="PF00248">
    <property type="entry name" value="Aldo_ket_red"/>
    <property type="match status" value="1"/>
</dbReference>
<feature type="compositionally biased region" description="Polar residues" evidence="7">
    <location>
        <begin position="18"/>
        <end position="40"/>
    </location>
</feature>
<dbReference type="EMBL" id="FAUH01000010">
    <property type="protein sequence ID" value="CUU66277.1"/>
    <property type="molecule type" value="Genomic_DNA"/>
</dbReference>
<evidence type="ECO:0000313" key="10">
    <source>
        <dbReference type="Proteomes" id="UP000182498"/>
    </source>
</evidence>
<feature type="active site" description="Proton donor" evidence="4">
    <location>
        <position position="80"/>
    </location>
</feature>
<protein>
    <submittedName>
        <fullName evidence="9">Aldo/keto reductases, related to diketogulonate reductase</fullName>
        <ecNumber evidence="9">1.1.1.346</ecNumber>
    </submittedName>
</protein>
<proteinExistence type="inferred from homology"/>
<evidence type="ECO:0000313" key="9">
    <source>
        <dbReference type="EMBL" id="CUU66277.1"/>
    </source>
</evidence>
<feature type="domain" description="NADP-dependent oxidoreductase" evidence="8">
    <location>
        <begin position="47"/>
        <end position="293"/>
    </location>
</feature>
<evidence type="ECO:0000256" key="3">
    <source>
        <dbReference type="ARBA" id="ARBA00023002"/>
    </source>
</evidence>
<gene>
    <name evidence="9" type="ORF">CVAR292_01616</name>
</gene>
<dbReference type="PANTHER" id="PTHR43827:SF3">
    <property type="entry name" value="NADP-DEPENDENT OXIDOREDUCTASE DOMAIN-CONTAINING PROTEIN"/>
    <property type="match status" value="1"/>
</dbReference>
<dbReference type="PANTHER" id="PTHR43827">
    <property type="entry name" value="2,5-DIKETO-D-GLUCONIC ACID REDUCTASE"/>
    <property type="match status" value="1"/>
</dbReference>
<dbReference type="PIRSF" id="PIRSF000097">
    <property type="entry name" value="AKR"/>
    <property type="match status" value="1"/>
</dbReference>
<sequence>MSRSLHVPGGEDAYNGDMTESTTQNISTGNTPSDTVTLNDGHTIPQLGLGVWELTPEEAYTSTRAAIAAGIRHIDTAAGYGNEANVGRAIADAIEAGEVTRDDLFITTKLWNADQGFDEAKAALGVSLSNLGLDHVDLYLIHWPVQPWGRYVDTWKALVAERKAGKATSIGVSNFYPEVLDEIIAATGVVPAVNQIEVHPGFSQQEQREDNDTRGIRTEAWSPLGRGVLDHPVITGIAEAHGVTPAQVIIRWHLDQGVIVFPRSKRPERVAENAAVGGFTLTAEEIAAITAIDGDADYAGRVGGDPRTAVFGTPLA</sequence>
<dbReference type="InterPro" id="IPR020471">
    <property type="entry name" value="AKR"/>
</dbReference>
<accession>A0A0X2NLA9</accession>
<reference evidence="10" key="1">
    <citation type="submission" date="2015-11" db="EMBL/GenBank/DDBJ databases">
        <authorList>
            <person name="Dugat-Bony E."/>
        </authorList>
    </citation>
    <scope>NUCLEOTIDE SEQUENCE [LARGE SCALE GENOMIC DNA]</scope>
    <source>
        <strain evidence="10">Mu292</strain>
    </source>
</reference>
<organism evidence="9 10">
    <name type="scientific">Corynebacterium variabile</name>
    <dbReference type="NCBI Taxonomy" id="1727"/>
    <lineage>
        <taxon>Bacteria</taxon>
        <taxon>Bacillati</taxon>
        <taxon>Actinomycetota</taxon>
        <taxon>Actinomycetes</taxon>
        <taxon>Mycobacteriales</taxon>
        <taxon>Corynebacteriaceae</taxon>
        <taxon>Corynebacterium</taxon>
    </lineage>
</organism>
<evidence type="ECO:0000256" key="6">
    <source>
        <dbReference type="PIRSR" id="PIRSR000097-3"/>
    </source>
</evidence>
<evidence type="ECO:0000259" key="8">
    <source>
        <dbReference type="Pfam" id="PF00248"/>
    </source>
</evidence>
<keyword evidence="3 9" id="KW-0560">Oxidoreductase</keyword>